<dbReference type="Gene3D" id="3.30.450.80">
    <property type="entry name" value="Transcription factor LuxR-like, autoinducer-binding domain"/>
    <property type="match status" value="1"/>
</dbReference>
<dbReference type="RefSeq" id="WP_047637921.1">
    <property type="nucleotide sequence ID" value="NZ_FMAF01000002.1"/>
</dbReference>
<dbReference type="Pfam" id="PF00196">
    <property type="entry name" value="GerE"/>
    <property type="match status" value="1"/>
</dbReference>
<evidence type="ECO:0000256" key="1">
    <source>
        <dbReference type="ARBA" id="ARBA00023015"/>
    </source>
</evidence>
<keyword evidence="2" id="KW-0238">DNA-binding</keyword>
<dbReference type="InterPro" id="IPR036388">
    <property type="entry name" value="WH-like_DNA-bd_sf"/>
</dbReference>
<dbReference type="GO" id="GO:0006355">
    <property type="term" value="P:regulation of DNA-templated transcription"/>
    <property type="evidence" value="ECO:0007669"/>
    <property type="project" value="InterPro"/>
</dbReference>
<dbReference type="CDD" id="cd06170">
    <property type="entry name" value="LuxR_C_like"/>
    <property type="match status" value="1"/>
</dbReference>
<dbReference type="SMART" id="SM00421">
    <property type="entry name" value="HTH_LUXR"/>
    <property type="match status" value="1"/>
</dbReference>
<dbReference type="Gene3D" id="1.10.10.10">
    <property type="entry name" value="Winged helix-like DNA-binding domain superfamily/Winged helix DNA-binding domain"/>
    <property type="match status" value="1"/>
</dbReference>
<dbReference type="OrthoDB" id="3170288at2"/>
<evidence type="ECO:0000256" key="2">
    <source>
        <dbReference type="ARBA" id="ARBA00023125"/>
    </source>
</evidence>
<accession>A0A1C3UDS1</accession>
<dbReference type="PRINTS" id="PR00038">
    <property type="entry name" value="HTHLUXR"/>
</dbReference>
<gene>
    <name evidence="5" type="ORF">GA0061101_102176</name>
</gene>
<dbReference type="InterPro" id="IPR036693">
    <property type="entry name" value="TF_LuxR_autoind-bd_dom_sf"/>
</dbReference>
<dbReference type="PANTHER" id="PTHR44688:SF16">
    <property type="entry name" value="DNA-BINDING TRANSCRIPTIONAL ACTIVATOR DEVR_DOSR"/>
    <property type="match status" value="1"/>
</dbReference>
<dbReference type="InterPro" id="IPR016032">
    <property type="entry name" value="Sig_transdc_resp-reg_C-effctor"/>
</dbReference>
<dbReference type="PANTHER" id="PTHR44688">
    <property type="entry name" value="DNA-BINDING TRANSCRIPTIONAL ACTIVATOR DEVR_DOSR"/>
    <property type="match status" value="1"/>
</dbReference>
<dbReference type="InterPro" id="IPR000792">
    <property type="entry name" value="Tscrpt_reg_LuxR_C"/>
</dbReference>
<dbReference type="Proteomes" id="UP000199205">
    <property type="component" value="Unassembled WGS sequence"/>
</dbReference>
<dbReference type="SUPFAM" id="SSF75516">
    <property type="entry name" value="Pheromone-binding domain of LuxR-like quorum-sensing transcription factors"/>
    <property type="match status" value="1"/>
</dbReference>
<evidence type="ECO:0000313" key="6">
    <source>
        <dbReference type="Proteomes" id="UP000199205"/>
    </source>
</evidence>
<name>A0A1C3UDS1_9HYPH</name>
<dbReference type="Pfam" id="PF03472">
    <property type="entry name" value="Autoind_bind"/>
    <property type="match status" value="1"/>
</dbReference>
<dbReference type="AlphaFoldDB" id="A0A1C3UDS1"/>
<dbReference type="PROSITE" id="PS50043">
    <property type="entry name" value="HTH_LUXR_2"/>
    <property type="match status" value="1"/>
</dbReference>
<protein>
    <submittedName>
        <fullName evidence="5">LuxR family transcriptional regulator</fullName>
    </submittedName>
</protein>
<feature type="domain" description="HTH luxR-type" evidence="4">
    <location>
        <begin position="178"/>
        <end position="243"/>
    </location>
</feature>
<organism evidence="5 6">
    <name type="scientific">Rhizobium lusitanum</name>
    <dbReference type="NCBI Taxonomy" id="293958"/>
    <lineage>
        <taxon>Bacteria</taxon>
        <taxon>Pseudomonadati</taxon>
        <taxon>Pseudomonadota</taxon>
        <taxon>Alphaproteobacteria</taxon>
        <taxon>Hyphomicrobiales</taxon>
        <taxon>Rhizobiaceae</taxon>
        <taxon>Rhizobium/Agrobacterium group</taxon>
        <taxon>Rhizobium</taxon>
    </lineage>
</organism>
<dbReference type="PROSITE" id="PS00622">
    <property type="entry name" value="HTH_LUXR_1"/>
    <property type="match status" value="1"/>
</dbReference>
<dbReference type="EMBL" id="FMAF01000002">
    <property type="protein sequence ID" value="SCB13565.1"/>
    <property type="molecule type" value="Genomic_DNA"/>
</dbReference>
<keyword evidence="3" id="KW-0804">Transcription</keyword>
<dbReference type="SUPFAM" id="SSF46894">
    <property type="entry name" value="C-terminal effector domain of the bipartite response regulators"/>
    <property type="match status" value="1"/>
</dbReference>
<keyword evidence="1" id="KW-0805">Transcription regulation</keyword>
<proteinExistence type="predicted"/>
<evidence type="ECO:0000259" key="4">
    <source>
        <dbReference type="PROSITE" id="PS50043"/>
    </source>
</evidence>
<dbReference type="InterPro" id="IPR005143">
    <property type="entry name" value="TF_LuxR_autoind-bd_dom"/>
</dbReference>
<sequence length="246" mass="28174">MTIHSLLQLLVVIEECKLTKNVVVELELVLRSYKFDFYGLLRQPRPNVDIANFILAGRWPDNWPRTYASKRYLLVDPVARHLGRAQRPFRWRDAMIALKGDPLRRRMEQMMADARANGLVDGYIFPIHGRNGLLGSMTIGGDAVDLSPTELSLFDAVARKAFWRLLELRDEAQSLEEAAKGDINLTKREMEVLNHLAEGMTSIEISKLLKISNHTVDWYTNSIQDKLKARNRQHIVAIAFRNGLIP</sequence>
<evidence type="ECO:0000256" key="3">
    <source>
        <dbReference type="ARBA" id="ARBA00023163"/>
    </source>
</evidence>
<reference evidence="5 6" key="1">
    <citation type="submission" date="2016-08" db="EMBL/GenBank/DDBJ databases">
        <authorList>
            <person name="Seilhamer J.J."/>
        </authorList>
    </citation>
    <scope>NUCLEOTIDE SEQUENCE [LARGE SCALE GENOMIC DNA]</scope>
    <source>
        <strain evidence="5 6">P1-7</strain>
    </source>
</reference>
<evidence type="ECO:0000313" key="5">
    <source>
        <dbReference type="EMBL" id="SCB13565.1"/>
    </source>
</evidence>
<dbReference type="GO" id="GO:0003677">
    <property type="term" value="F:DNA binding"/>
    <property type="evidence" value="ECO:0007669"/>
    <property type="project" value="UniProtKB-KW"/>
</dbReference>